<dbReference type="PROSITE" id="PS00237">
    <property type="entry name" value="G_PROTEIN_RECEP_F1_1"/>
    <property type="match status" value="1"/>
</dbReference>
<feature type="transmembrane region" description="Helical" evidence="12">
    <location>
        <begin position="175"/>
        <end position="201"/>
    </location>
</feature>
<comment type="similarity">
    <text evidence="11">Belongs to the G-protein coupled receptor 1 family.</text>
</comment>
<evidence type="ECO:0000256" key="1">
    <source>
        <dbReference type="ARBA" id="ARBA00004651"/>
    </source>
</evidence>
<evidence type="ECO:0000256" key="12">
    <source>
        <dbReference type="SAM" id="Phobius"/>
    </source>
</evidence>
<dbReference type="PRINTS" id="PR01157">
    <property type="entry name" value="P2YPURNOCPTR"/>
</dbReference>
<evidence type="ECO:0000256" key="3">
    <source>
        <dbReference type="ARBA" id="ARBA00022692"/>
    </source>
</evidence>
<dbReference type="GO" id="GO:0004930">
    <property type="term" value="F:G protein-coupled receptor activity"/>
    <property type="evidence" value="ECO:0007669"/>
    <property type="project" value="UniProtKB-KW"/>
</dbReference>
<dbReference type="OMA" id="CNINFTV"/>
<accession>W5LVR6</accession>
<feature type="transmembrane region" description="Helical" evidence="12">
    <location>
        <begin position="48"/>
        <end position="70"/>
    </location>
</feature>
<organism evidence="14 15">
    <name type="scientific">Lepisosteus oculatus</name>
    <name type="common">Spotted gar</name>
    <dbReference type="NCBI Taxonomy" id="7918"/>
    <lineage>
        <taxon>Eukaryota</taxon>
        <taxon>Metazoa</taxon>
        <taxon>Chordata</taxon>
        <taxon>Craniata</taxon>
        <taxon>Vertebrata</taxon>
        <taxon>Euteleostomi</taxon>
        <taxon>Actinopterygii</taxon>
        <taxon>Neopterygii</taxon>
        <taxon>Holostei</taxon>
        <taxon>Semionotiformes</taxon>
        <taxon>Lepisosteidae</taxon>
        <taxon>Lepisosteus</taxon>
    </lineage>
</organism>
<feature type="transmembrane region" description="Helical" evidence="12">
    <location>
        <begin position="131"/>
        <end position="155"/>
    </location>
</feature>
<keyword evidence="2" id="KW-1003">Cell membrane</keyword>
<dbReference type="PRINTS" id="PR00237">
    <property type="entry name" value="GPCRRHODOPSN"/>
</dbReference>
<keyword evidence="5 11" id="KW-0297">G-protein coupled receptor</keyword>
<dbReference type="STRING" id="7918.ENSLOCP00000000223"/>
<keyword evidence="7" id="KW-1015">Disulfide bond</keyword>
<reference evidence="14" key="3">
    <citation type="submission" date="2025-09" db="UniProtKB">
        <authorList>
            <consortium name="Ensembl"/>
        </authorList>
    </citation>
    <scope>IDENTIFICATION</scope>
</reference>
<evidence type="ECO:0000256" key="4">
    <source>
        <dbReference type="ARBA" id="ARBA00022989"/>
    </source>
</evidence>
<keyword evidence="15" id="KW-1185">Reference proteome</keyword>
<dbReference type="Bgee" id="ENSLOCG00000000200">
    <property type="expression patterns" value="Expressed in intestine and 6 other cell types or tissues"/>
</dbReference>
<feature type="transmembrane region" description="Helical" evidence="12">
    <location>
        <begin position="20"/>
        <end position="41"/>
    </location>
</feature>
<reference evidence="15" key="1">
    <citation type="submission" date="2011-12" db="EMBL/GenBank/DDBJ databases">
        <title>The Draft Genome of Lepisosteus oculatus.</title>
        <authorList>
            <consortium name="The Broad Institute Genome Assembly &amp; Analysis Group"/>
            <consortium name="Computational R&amp;D Group"/>
            <consortium name="and Sequencing Platform"/>
            <person name="Di Palma F."/>
            <person name="Alfoldi J."/>
            <person name="Johnson J."/>
            <person name="Berlin A."/>
            <person name="Gnerre S."/>
            <person name="Jaffe D."/>
            <person name="MacCallum I."/>
            <person name="Young S."/>
            <person name="Walker B.J."/>
            <person name="Lander E.S."/>
            <person name="Lindblad-Toh K."/>
        </authorList>
    </citation>
    <scope>NUCLEOTIDE SEQUENCE [LARGE SCALE GENOMIC DNA]</scope>
</reference>
<keyword evidence="9" id="KW-0325">Glycoprotein</keyword>
<dbReference type="PANTHER" id="PTHR24234:SF8">
    <property type="entry name" value="G-PROTEIN COUPLED RECEPTOR 4-LIKE"/>
    <property type="match status" value="1"/>
</dbReference>
<dbReference type="Proteomes" id="UP000018468">
    <property type="component" value="Unassembled WGS sequence"/>
</dbReference>
<dbReference type="GeneTree" id="ENSGT00950000183136"/>
<dbReference type="SUPFAM" id="SSF81321">
    <property type="entry name" value="Family A G protein-coupled receptor-like"/>
    <property type="match status" value="1"/>
</dbReference>
<evidence type="ECO:0000256" key="11">
    <source>
        <dbReference type="RuleBase" id="RU000688"/>
    </source>
</evidence>
<reference evidence="14" key="2">
    <citation type="submission" date="2025-08" db="UniProtKB">
        <authorList>
            <consortium name="Ensembl"/>
        </authorList>
    </citation>
    <scope>IDENTIFICATION</scope>
</reference>
<dbReference type="InParanoid" id="W5LVR6"/>
<feature type="domain" description="G-protein coupled receptors family 1 profile" evidence="13">
    <location>
        <begin position="32"/>
        <end position="283"/>
    </location>
</feature>
<evidence type="ECO:0000256" key="8">
    <source>
        <dbReference type="ARBA" id="ARBA00023170"/>
    </source>
</evidence>
<evidence type="ECO:0000259" key="13">
    <source>
        <dbReference type="PROSITE" id="PS50262"/>
    </source>
</evidence>
<proteinExistence type="inferred from homology"/>
<dbReference type="GO" id="GO:0005886">
    <property type="term" value="C:plasma membrane"/>
    <property type="evidence" value="ECO:0007669"/>
    <property type="project" value="UniProtKB-SubCell"/>
</dbReference>
<keyword evidence="3 11" id="KW-0812">Transmembrane</keyword>
<evidence type="ECO:0000313" key="15">
    <source>
        <dbReference type="Proteomes" id="UP000018468"/>
    </source>
</evidence>
<name>W5LVR6_LEPOC</name>
<dbReference type="PANTHER" id="PTHR24234">
    <property type="entry name" value="LYSOPHOSPHATIDIC ACID RECEPTOR 5/SPHINGOSYLPHOSPHORYLCHOLINE RECEPTOR"/>
    <property type="match status" value="1"/>
</dbReference>
<evidence type="ECO:0000313" key="14">
    <source>
        <dbReference type="Ensembl" id="ENSLOCP00000000223.1"/>
    </source>
</evidence>
<keyword evidence="8 11" id="KW-0675">Receptor</keyword>
<comment type="subcellular location">
    <subcellularLocation>
        <location evidence="1">Cell membrane</location>
        <topology evidence="1">Multi-pass membrane protein</topology>
    </subcellularLocation>
</comment>
<dbReference type="Ensembl" id="ENSLOCT00000000223.1">
    <property type="protein sequence ID" value="ENSLOCP00000000223.1"/>
    <property type="gene ID" value="ENSLOCG00000000200.1"/>
</dbReference>
<dbReference type="Gene3D" id="1.20.1070.10">
    <property type="entry name" value="Rhodopsin 7-helix transmembrane proteins"/>
    <property type="match status" value="1"/>
</dbReference>
<evidence type="ECO:0000256" key="10">
    <source>
        <dbReference type="ARBA" id="ARBA00023224"/>
    </source>
</evidence>
<keyword evidence="6 12" id="KW-0472">Membrane</keyword>
<dbReference type="AlphaFoldDB" id="W5LVR6"/>
<feature type="transmembrane region" description="Helical" evidence="12">
    <location>
        <begin position="222"/>
        <end position="250"/>
    </location>
</feature>
<protein>
    <recommendedName>
        <fullName evidence="13">G-protein coupled receptors family 1 profile domain-containing protein</fullName>
    </recommendedName>
</protein>
<dbReference type="HOGENOM" id="CLU_009579_8_2_1"/>
<dbReference type="InterPro" id="IPR000276">
    <property type="entry name" value="GPCR_Rhodpsn"/>
</dbReference>
<dbReference type="Pfam" id="PF00001">
    <property type="entry name" value="7tm_1"/>
    <property type="match status" value="1"/>
</dbReference>
<keyword evidence="4 12" id="KW-1133">Transmembrane helix</keyword>
<keyword evidence="10 11" id="KW-0807">Transducer</keyword>
<evidence type="ECO:0000256" key="7">
    <source>
        <dbReference type="ARBA" id="ARBA00023157"/>
    </source>
</evidence>
<evidence type="ECO:0000256" key="5">
    <source>
        <dbReference type="ARBA" id="ARBA00023040"/>
    </source>
</evidence>
<evidence type="ECO:0000256" key="2">
    <source>
        <dbReference type="ARBA" id="ARBA00022475"/>
    </source>
</evidence>
<evidence type="ECO:0000256" key="9">
    <source>
        <dbReference type="ARBA" id="ARBA00023180"/>
    </source>
</evidence>
<sequence length="294" mass="33942">TCCTQKCNINFTVDQTFLPVLYGCVFCVGLPVNILALYGLYRLVKANYTLSVFIINLLLSDLLHISTLPFWIDYYRRGHKWMFGYSACRIIGYMFGTSLYASVCFMCCIALERYLAIVYPLWFRSHRRMKFACLLCLSVWVLVIAIQSVGYSFGFERTRPASDLCLESYPKSREFAVFQLVVMPFTFVLPVLLFGILFARIHRSLHKESFMPDRKKKRITHLLLLVLLIYVVIYGPYHVTAFALCIGALVTSDRCRFESDLFVFFRVTVGILSLNPVLDPILYAFIGNDFREAL</sequence>
<feature type="transmembrane region" description="Helical" evidence="12">
    <location>
        <begin position="262"/>
        <end position="286"/>
    </location>
</feature>
<evidence type="ECO:0000256" key="6">
    <source>
        <dbReference type="ARBA" id="ARBA00023136"/>
    </source>
</evidence>
<dbReference type="PROSITE" id="PS50262">
    <property type="entry name" value="G_PROTEIN_RECEP_F1_2"/>
    <property type="match status" value="1"/>
</dbReference>
<dbReference type="InterPro" id="IPR017452">
    <property type="entry name" value="GPCR_Rhodpsn_7TM"/>
</dbReference>
<feature type="transmembrane region" description="Helical" evidence="12">
    <location>
        <begin position="90"/>
        <end position="111"/>
    </location>
</feature>
<dbReference type="eggNOG" id="ENOG502QRKT">
    <property type="taxonomic scope" value="Eukaryota"/>
</dbReference>